<dbReference type="Proteomes" id="UP000198688">
    <property type="component" value="Chromosome I"/>
</dbReference>
<evidence type="ECO:0000313" key="2">
    <source>
        <dbReference type="Proteomes" id="UP000198688"/>
    </source>
</evidence>
<proteinExistence type="predicted"/>
<dbReference type="EMBL" id="LT629758">
    <property type="protein sequence ID" value="SDT80881.1"/>
    <property type="molecule type" value="Genomic_DNA"/>
</dbReference>
<name>A0A1H2DDW0_9ACTN</name>
<keyword evidence="2" id="KW-1185">Reference proteome</keyword>
<dbReference type="STRING" id="113562.SAMN04489716_9402"/>
<organism evidence="1 2">
    <name type="scientific">Actinoplanes derwentensis</name>
    <dbReference type="NCBI Taxonomy" id="113562"/>
    <lineage>
        <taxon>Bacteria</taxon>
        <taxon>Bacillati</taxon>
        <taxon>Actinomycetota</taxon>
        <taxon>Actinomycetes</taxon>
        <taxon>Micromonosporales</taxon>
        <taxon>Micromonosporaceae</taxon>
        <taxon>Actinoplanes</taxon>
    </lineage>
</organism>
<reference evidence="1 2" key="1">
    <citation type="submission" date="2016-10" db="EMBL/GenBank/DDBJ databases">
        <authorList>
            <person name="de Groot N.N."/>
        </authorList>
    </citation>
    <scope>NUCLEOTIDE SEQUENCE [LARGE SCALE GENOMIC DNA]</scope>
    <source>
        <strain evidence="1 2">DSM 43941</strain>
    </source>
</reference>
<evidence type="ECO:0000313" key="1">
    <source>
        <dbReference type="EMBL" id="SDT80881.1"/>
    </source>
</evidence>
<dbReference type="AlphaFoldDB" id="A0A1H2DDW0"/>
<gene>
    <name evidence="1" type="ORF">SAMN04489716_9402</name>
</gene>
<sequence>MIFPGVVRPRTADSLTARRGASESKGVSSPCDWWTCRHRTNTAPAAIITVRAGNDEPMASLLDFLEHLWGLRPLPRAVPGQKRILIQVDETALRRQALRRRRVIGRIDRLWTTTSTPPRT</sequence>
<protein>
    <submittedName>
        <fullName evidence="1">Uncharacterized protein</fullName>
    </submittedName>
</protein>
<accession>A0A1H2DDW0</accession>